<dbReference type="InterPro" id="IPR044516">
    <property type="entry name" value="UXS-like"/>
</dbReference>
<evidence type="ECO:0000256" key="4">
    <source>
        <dbReference type="ARBA" id="ARBA00023239"/>
    </source>
</evidence>
<evidence type="ECO:0000256" key="1">
    <source>
        <dbReference type="ARBA" id="ARBA00001911"/>
    </source>
</evidence>
<dbReference type="InterPro" id="IPR001509">
    <property type="entry name" value="Epimerase_deHydtase"/>
</dbReference>
<keyword evidence="2" id="KW-0210">Decarboxylase</keyword>
<evidence type="ECO:0000256" key="5">
    <source>
        <dbReference type="SAM" id="Phobius"/>
    </source>
</evidence>
<feature type="transmembrane region" description="Helical" evidence="5">
    <location>
        <begin position="7"/>
        <end position="27"/>
    </location>
</feature>
<evidence type="ECO:0000313" key="8">
    <source>
        <dbReference type="Proteomes" id="UP000051739"/>
    </source>
</evidence>
<dbReference type="InterPro" id="IPR020904">
    <property type="entry name" value="Sc_DH/Rdtase_CS"/>
</dbReference>
<dbReference type="PANTHER" id="PTHR43078">
    <property type="entry name" value="UDP-GLUCURONIC ACID DECARBOXYLASE-RELATED"/>
    <property type="match status" value="1"/>
</dbReference>
<dbReference type="GO" id="GO:0042732">
    <property type="term" value="P:D-xylose metabolic process"/>
    <property type="evidence" value="ECO:0007669"/>
    <property type="project" value="InterPro"/>
</dbReference>
<organism evidence="7 8">
    <name type="scientific">Limosilactobacillus gastricus DSM 16045</name>
    <dbReference type="NCBI Taxonomy" id="1423749"/>
    <lineage>
        <taxon>Bacteria</taxon>
        <taxon>Bacillati</taxon>
        <taxon>Bacillota</taxon>
        <taxon>Bacilli</taxon>
        <taxon>Lactobacillales</taxon>
        <taxon>Lactobacillaceae</taxon>
        <taxon>Limosilactobacillus</taxon>
    </lineage>
</organism>
<evidence type="ECO:0000259" key="6">
    <source>
        <dbReference type="Pfam" id="PF01370"/>
    </source>
</evidence>
<comment type="caution">
    <text evidence="7">The sequence shown here is derived from an EMBL/GenBank/DDBJ whole genome shotgun (WGS) entry which is preliminary data.</text>
</comment>
<keyword evidence="5" id="KW-0812">Transmembrane</keyword>
<keyword evidence="8" id="KW-1185">Reference proteome</keyword>
<name>A0A0R1VAZ6_9LACO</name>
<dbReference type="GO" id="GO:0005737">
    <property type="term" value="C:cytoplasm"/>
    <property type="evidence" value="ECO:0007669"/>
    <property type="project" value="TreeGrafter"/>
</dbReference>
<keyword evidence="5" id="KW-1133">Transmembrane helix</keyword>
<dbReference type="Pfam" id="PF01370">
    <property type="entry name" value="Epimerase"/>
    <property type="match status" value="1"/>
</dbReference>
<evidence type="ECO:0000256" key="3">
    <source>
        <dbReference type="ARBA" id="ARBA00023027"/>
    </source>
</evidence>
<dbReference type="GO" id="GO:0048040">
    <property type="term" value="F:UDP-glucuronate decarboxylase activity"/>
    <property type="evidence" value="ECO:0007669"/>
    <property type="project" value="TreeGrafter"/>
</dbReference>
<dbReference type="InterPro" id="IPR036291">
    <property type="entry name" value="NAD(P)-bd_dom_sf"/>
</dbReference>
<dbReference type="PROSITE" id="PS00061">
    <property type="entry name" value="ADH_SHORT"/>
    <property type="match status" value="1"/>
</dbReference>
<comment type="cofactor">
    <cofactor evidence="1">
        <name>NAD(+)</name>
        <dbReference type="ChEBI" id="CHEBI:57540"/>
    </cofactor>
</comment>
<feature type="domain" description="NAD-dependent epimerase/dehydratase" evidence="6">
    <location>
        <begin position="7"/>
        <end position="251"/>
    </location>
</feature>
<accession>A0A0R1VAZ6</accession>
<dbReference type="PANTHER" id="PTHR43078:SF6">
    <property type="entry name" value="UDP-GLUCURONIC ACID DECARBOXYLASE 1"/>
    <property type="match status" value="1"/>
</dbReference>
<keyword evidence="4" id="KW-0456">Lyase</keyword>
<evidence type="ECO:0000313" key="7">
    <source>
        <dbReference type="EMBL" id="KRM00441.1"/>
    </source>
</evidence>
<dbReference type="Gene3D" id="3.40.50.720">
    <property type="entry name" value="NAD(P)-binding Rossmann-like Domain"/>
    <property type="match status" value="1"/>
</dbReference>
<keyword evidence="3" id="KW-0520">NAD</keyword>
<sequence length="320" mass="35563">MFTNKRVLVTGATGLIGSSIVDIFVYLNEGFKQKVELYVAGRSKERVQKRFGESFDNDYFHFIEYDATKGINFDFSVDYVIQGASNASPTLYKTQPVETLLANVNGVNEILDYARKVKSQRVIYISSSEVYGNKGDRTKLIDENDYGFVEGPEPRNSYSAGKRAAENLCVGYASEYGVDTVIVRPGHIYSSNVLKGDNRASSDFIGKANRHEDIEMYSSGKQLRSYTHAIDCASAIVFLLLNGGDQQAYNISNRDSIVTIRKFAQKVAETGDVRLLIGDDDQDMKMSYSALNASKLESLGWRAVVSLSEGVREAVVNFNE</sequence>
<dbReference type="PATRIC" id="fig|1423749.3.peg.1250"/>
<keyword evidence="5" id="KW-0472">Membrane</keyword>
<protein>
    <submittedName>
        <fullName evidence="7">Udp-glucose 4-epimerase</fullName>
    </submittedName>
</protein>
<dbReference type="AlphaFoldDB" id="A0A0R1VAZ6"/>
<dbReference type="Proteomes" id="UP000051739">
    <property type="component" value="Unassembled WGS sequence"/>
</dbReference>
<reference evidence="7 8" key="1">
    <citation type="journal article" date="2015" name="Genome Announc.">
        <title>Expanding the biotechnology potential of lactobacilli through comparative genomics of 213 strains and associated genera.</title>
        <authorList>
            <person name="Sun Z."/>
            <person name="Harris H.M."/>
            <person name="McCann A."/>
            <person name="Guo C."/>
            <person name="Argimon S."/>
            <person name="Zhang W."/>
            <person name="Yang X."/>
            <person name="Jeffery I.B."/>
            <person name="Cooney J.C."/>
            <person name="Kagawa T.F."/>
            <person name="Liu W."/>
            <person name="Song Y."/>
            <person name="Salvetti E."/>
            <person name="Wrobel A."/>
            <person name="Rasinkangas P."/>
            <person name="Parkhill J."/>
            <person name="Rea M.C."/>
            <person name="O'Sullivan O."/>
            <person name="Ritari J."/>
            <person name="Douillard F.P."/>
            <person name="Paul Ross R."/>
            <person name="Yang R."/>
            <person name="Briner A.E."/>
            <person name="Felis G.E."/>
            <person name="de Vos W.M."/>
            <person name="Barrangou R."/>
            <person name="Klaenhammer T.R."/>
            <person name="Caufield P.W."/>
            <person name="Cui Y."/>
            <person name="Zhang H."/>
            <person name="O'Toole P.W."/>
        </authorList>
    </citation>
    <scope>NUCLEOTIDE SEQUENCE [LARGE SCALE GENOMIC DNA]</scope>
    <source>
        <strain evidence="7 8">DSM 16045</strain>
    </source>
</reference>
<gene>
    <name evidence="7" type="ORF">FC60_GL001221</name>
</gene>
<dbReference type="EMBL" id="AZFN01000034">
    <property type="protein sequence ID" value="KRM00441.1"/>
    <property type="molecule type" value="Genomic_DNA"/>
</dbReference>
<dbReference type="SUPFAM" id="SSF51735">
    <property type="entry name" value="NAD(P)-binding Rossmann-fold domains"/>
    <property type="match status" value="1"/>
</dbReference>
<evidence type="ECO:0000256" key="2">
    <source>
        <dbReference type="ARBA" id="ARBA00022793"/>
    </source>
</evidence>
<dbReference type="GO" id="GO:0070403">
    <property type="term" value="F:NAD+ binding"/>
    <property type="evidence" value="ECO:0007669"/>
    <property type="project" value="InterPro"/>
</dbReference>
<proteinExistence type="predicted"/>